<keyword evidence="2" id="KW-1185">Reference proteome</keyword>
<dbReference type="PANTHER" id="PTHR46890">
    <property type="entry name" value="NON-LTR RETROLELEMENT REVERSE TRANSCRIPTASE-LIKE PROTEIN-RELATED"/>
    <property type="match status" value="1"/>
</dbReference>
<dbReference type="Proteomes" id="UP001280121">
    <property type="component" value="Unassembled WGS sequence"/>
</dbReference>
<evidence type="ECO:0000313" key="2">
    <source>
        <dbReference type="Proteomes" id="UP001280121"/>
    </source>
</evidence>
<gene>
    <name evidence="1" type="ORF">Ddye_024382</name>
</gene>
<dbReference type="AlphaFoldDB" id="A0AAD9TVM8"/>
<organism evidence="1 2">
    <name type="scientific">Dipteronia dyeriana</name>
    <dbReference type="NCBI Taxonomy" id="168575"/>
    <lineage>
        <taxon>Eukaryota</taxon>
        <taxon>Viridiplantae</taxon>
        <taxon>Streptophyta</taxon>
        <taxon>Embryophyta</taxon>
        <taxon>Tracheophyta</taxon>
        <taxon>Spermatophyta</taxon>
        <taxon>Magnoliopsida</taxon>
        <taxon>eudicotyledons</taxon>
        <taxon>Gunneridae</taxon>
        <taxon>Pentapetalae</taxon>
        <taxon>rosids</taxon>
        <taxon>malvids</taxon>
        <taxon>Sapindales</taxon>
        <taxon>Sapindaceae</taxon>
        <taxon>Hippocastanoideae</taxon>
        <taxon>Acereae</taxon>
        <taxon>Dipteronia</taxon>
    </lineage>
</organism>
<proteinExistence type="predicted"/>
<reference evidence="1" key="1">
    <citation type="journal article" date="2023" name="Plant J.">
        <title>Genome sequences and population genomics provide insights into the demographic history, inbreeding, and mutation load of two 'living fossil' tree species of Dipteronia.</title>
        <authorList>
            <person name="Feng Y."/>
            <person name="Comes H.P."/>
            <person name="Chen J."/>
            <person name="Zhu S."/>
            <person name="Lu R."/>
            <person name="Zhang X."/>
            <person name="Li P."/>
            <person name="Qiu J."/>
            <person name="Olsen K.M."/>
            <person name="Qiu Y."/>
        </authorList>
    </citation>
    <scope>NUCLEOTIDE SEQUENCE</scope>
    <source>
        <strain evidence="1">KIB01</strain>
    </source>
</reference>
<evidence type="ECO:0008006" key="3">
    <source>
        <dbReference type="Google" id="ProtNLM"/>
    </source>
</evidence>
<protein>
    <recommendedName>
        <fullName evidence="3">Reverse transcriptase domain-containing protein</fullName>
    </recommendedName>
</protein>
<accession>A0AAD9TVM8</accession>
<dbReference type="InterPro" id="IPR052343">
    <property type="entry name" value="Retrotransposon-Effector_Assoc"/>
</dbReference>
<dbReference type="PANTHER" id="PTHR46890:SF48">
    <property type="entry name" value="RNA-DIRECTED DNA POLYMERASE"/>
    <property type="match status" value="1"/>
</dbReference>
<comment type="caution">
    <text evidence="1">The sequence shown here is derived from an EMBL/GenBank/DDBJ whole genome shotgun (WGS) entry which is preliminary data.</text>
</comment>
<dbReference type="EMBL" id="JANJYI010000007">
    <property type="protein sequence ID" value="KAK2642619.1"/>
    <property type="molecule type" value="Genomic_DNA"/>
</dbReference>
<sequence>MRSLEFQKLEVGDIDYLDEDFCPENVLLALKDCDGNKAPGSDDLNLNFIKGKWASIEEDFLNFLKEFHKDGLIIKHLNRNFLALIPKIHNPTYLSDYRPISLVGALYKLLIKVLANRLKKVMNGIKGVTQMAFVKGRQIMDSFVIANEIIHSWKKDSEWGLVVN</sequence>
<name>A0AAD9TVM8_9ROSI</name>
<evidence type="ECO:0000313" key="1">
    <source>
        <dbReference type="EMBL" id="KAK2642619.1"/>
    </source>
</evidence>